<feature type="domain" description="DUF4234" evidence="2">
    <location>
        <begin position="31"/>
        <end position="161"/>
    </location>
</feature>
<feature type="transmembrane region" description="Helical" evidence="1">
    <location>
        <begin position="98"/>
        <end position="118"/>
    </location>
</feature>
<dbReference type="InterPro" id="IPR025328">
    <property type="entry name" value="DUF4234"/>
</dbReference>
<sequence length="172" mass="18957">MTTAVENAFEAPKAELSDSGESSILNLKRFSAWGVLGLGIITFGLYFVYWFYSRMPIINEYAKENKANTTYLHAYLISYAISLLISIGAGFIEPSSTVDIVSGLISIANLVLYILLAFSIRKALSEIINEDAGDNQTKLGGVLTFFFSAIYFQYKINEKIDSVSVESEKSAS</sequence>
<keyword evidence="1" id="KW-0472">Membrane</keyword>
<evidence type="ECO:0000313" key="3">
    <source>
        <dbReference type="EMBL" id="KMT66979.1"/>
    </source>
</evidence>
<evidence type="ECO:0000256" key="1">
    <source>
        <dbReference type="SAM" id="Phobius"/>
    </source>
</evidence>
<dbReference type="Pfam" id="PF14018">
    <property type="entry name" value="DUF4234"/>
    <property type="match status" value="1"/>
</dbReference>
<dbReference type="EMBL" id="LAZL01000002">
    <property type="protein sequence ID" value="KMT66979.1"/>
    <property type="molecule type" value="Genomic_DNA"/>
</dbReference>
<accession>A0A0J8H0I0</accession>
<keyword evidence="4" id="KW-1185">Reference proteome</keyword>
<keyword evidence="1" id="KW-1133">Transmembrane helix</keyword>
<dbReference type="RefSeq" id="WP_048689053.1">
    <property type="nucleotide sequence ID" value="NZ_KQ130482.1"/>
</dbReference>
<proteinExistence type="predicted"/>
<reference evidence="3 4" key="1">
    <citation type="submission" date="2015-04" db="EMBL/GenBank/DDBJ databases">
        <title>Draft Genome Sequence of the Novel Agar-Digesting Marine Bacterium Q1.</title>
        <authorList>
            <person name="Li Y."/>
            <person name="Li D."/>
            <person name="Chen G."/>
            <person name="Du Z."/>
        </authorList>
    </citation>
    <scope>NUCLEOTIDE SEQUENCE [LARGE SCALE GENOMIC DNA]</scope>
    <source>
        <strain evidence="3 4">Q1</strain>
    </source>
</reference>
<evidence type="ECO:0000313" key="4">
    <source>
        <dbReference type="Proteomes" id="UP000037600"/>
    </source>
</evidence>
<evidence type="ECO:0000259" key="2">
    <source>
        <dbReference type="Pfam" id="PF14018"/>
    </source>
</evidence>
<feature type="transmembrane region" description="Helical" evidence="1">
    <location>
        <begin position="72"/>
        <end position="92"/>
    </location>
</feature>
<dbReference type="OrthoDB" id="7060663at2"/>
<keyword evidence="1" id="KW-0812">Transmembrane</keyword>
<gene>
    <name evidence="3" type="ORF">XM47_02490</name>
</gene>
<dbReference type="Proteomes" id="UP000037600">
    <property type="component" value="Unassembled WGS sequence"/>
</dbReference>
<comment type="caution">
    <text evidence="3">The sequence shown here is derived from an EMBL/GenBank/DDBJ whole genome shotgun (WGS) entry which is preliminary data.</text>
</comment>
<name>A0A0J8H0I0_9ALTE</name>
<feature type="transmembrane region" description="Helical" evidence="1">
    <location>
        <begin position="30"/>
        <end position="52"/>
    </location>
</feature>
<dbReference type="AlphaFoldDB" id="A0A0J8H0I0"/>
<protein>
    <recommendedName>
        <fullName evidence="2">DUF4234 domain-containing protein</fullName>
    </recommendedName>
</protein>
<organism evidence="3 4">
    <name type="scientific">Catenovulum maritimum</name>
    <dbReference type="NCBI Taxonomy" id="1513271"/>
    <lineage>
        <taxon>Bacteria</taxon>
        <taxon>Pseudomonadati</taxon>
        <taxon>Pseudomonadota</taxon>
        <taxon>Gammaproteobacteria</taxon>
        <taxon>Alteromonadales</taxon>
        <taxon>Alteromonadaceae</taxon>
        <taxon>Catenovulum</taxon>
    </lineage>
</organism>